<keyword evidence="6 10" id="KW-0812">Transmembrane</keyword>
<dbReference type="GO" id="GO:0000022">
    <property type="term" value="P:mitotic spindle elongation"/>
    <property type="evidence" value="ECO:0007669"/>
    <property type="project" value="TreeGrafter"/>
</dbReference>
<keyword evidence="13" id="KW-1185">Reference proteome</keyword>
<feature type="transmembrane region" description="Helical" evidence="10">
    <location>
        <begin position="212"/>
        <end position="231"/>
    </location>
</feature>
<proteinExistence type="inferred from homology"/>
<dbReference type="STRING" id="619300.G3AU50"/>
<name>G3AU50_SPAPN</name>
<evidence type="ECO:0000313" key="12">
    <source>
        <dbReference type="EMBL" id="EGW30426.1"/>
    </source>
</evidence>
<dbReference type="HOGENOM" id="CLU_041954_1_0_1"/>
<sequence>MPRLHTNSDVHFISPTNTSASGMTSLQRLIAQRMNTVVQFTHHSSTWYAKQSSLTQVALGIFVVLATTAFILMLIFHADIIKFLIYVSDQWHSLKYGSVILFILVFMVGFPPLIGFTALSMLTGMIYGFPQGWPLLASASVLGCIASFFIYRYILQAHAQRFTNKNETFRALGECMTDDNSLVLLVLIRLCPLPYSLSNGALSSIPNLSASTYIIATVITSPKLLIHLFVGHKLKSLGDETRSGTTKFVDLLSILITLTAASATAYIIYFKMQKKLASYHQRRYVNDDVLVFGNFDDDLEMNENTTEVELNSADFDADNFIIEDEDFEHEHEHIPEHNKDVSSK</sequence>
<dbReference type="RefSeq" id="XP_007377397.1">
    <property type="nucleotide sequence ID" value="XM_007377335.1"/>
</dbReference>
<feature type="transmembrane region" description="Helical" evidence="10">
    <location>
        <begin position="99"/>
        <end position="127"/>
    </location>
</feature>
<evidence type="ECO:0000259" key="11">
    <source>
        <dbReference type="Pfam" id="PF09335"/>
    </source>
</evidence>
<dbReference type="GO" id="GO:0016192">
    <property type="term" value="P:vesicle-mediated transport"/>
    <property type="evidence" value="ECO:0007669"/>
    <property type="project" value="TreeGrafter"/>
</dbReference>
<dbReference type="InterPro" id="IPR051076">
    <property type="entry name" value="Golgi_membrane_TVP38/TMEM64"/>
</dbReference>
<dbReference type="FunCoup" id="G3AU50">
    <property type="interactions" value="112"/>
</dbReference>
<keyword evidence="9 10" id="KW-0472">Membrane</keyword>
<comment type="similarity">
    <text evidence="3">Belongs to the TVP38/TMEM64 family.</text>
</comment>
<dbReference type="EMBL" id="GL996505">
    <property type="protein sequence ID" value="EGW30426.1"/>
    <property type="molecule type" value="Genomic_DNA"/>
</dbReference>
<dbReference type="OMA" id="KWQALET"/>
<feature type="transmembrane region" description="Helical" evidence="10">
    <location>
        <begin position="133"/>
        <end position="155"/>
    </location>
</feature>
<comment type="subcellular location">
    <subcellularLocation>
        <location evidence="2">Golgi apparatus membrane</location>
        <topology evidence="2">Multi-pass membrane protein</topology>
    </subcellularLocation>
</comment>
<evidence type="ECO:0000313" key="13">
    <source>
        <dbReference type="Proteomes" id="UP000000709"/>
    </source>
</evidence>
<evidence type="ECO:0000256" key="5">
    <source>
        <dbReference type="ARBA" id="ARBA00020673"/>
    </source>
</evidence>
<feature type="transmembrane region" description="Helical" evidence="10">
    <location>
        <begin position="251"/>
        <end position="270"/>
    </location>
</feature>
<evidence type="ECO:0000256" key="10">
    <source>
        <dbReference type="SAM" id="Phobius"/>
    </source>
</evidence>
<comment type="function">
    <text evidence="1">Golgi membrane protein involved in vesicular trafficking and spindle migration.</text>
</comment>
<dbReference type="GO" id="GO:0000139">
    <property type="term" value="C:Golgi membrane"/>
    <property type="evidence" value="ECO:0007669"/>
    <property type="project" value="UniProtKB-SubCell"/>
</dbReference>
<evidence type="ECO:0000256" key="3">
    <source>
        <dbReference type="ARBA" id="ARBA00008640"/>
    </source>
</evidence>
<dbReference type="PANTHER" id="PTHR47549">
    <property type="entry name" value="GOLGI APPARATUS MEMBRANE PROTEIN TVP38-RELATED"/>
    <property type="match status" value="1"/>
</dbReference>
<evidence type="ECO:0000256" key="4">
    <source>
        <dbReference type="ARBA" id="ARBA00013533"/>
    </source>
</evidence>
<dbReference type="eggNOG" id="KOG3140">
    <property type="taxonomic scope" value="Eukaryota"/>
</dbReference>
<evidence type="ECO:0000256" key="9">
    <source>
        <dbReference type="ARBA" id="ARBA00023136"/>
    </source>
</evidence>
<dbReference type="Proteomes" id="UP000000709">
    <property type="component" value="Unassembled WGS sequence"/>
</dbReference>
<protein>
    <recommendedName>
        <fullName evidence="4">Golgi apparatus membrane protein TVP38</fullName>
    </recommendedName>
    <alternativeName>
        <fullName evidence="5">Golgi apparatus membrane protein tvp38</fullName>
    </alternativeName>
</protein>
<dbReference type="InParanoid" id="G3AU50"/>
<evidence type="ECO:0000256" key="1">
    <source>
        <dbReference type="ARBA" id="ARBA00002978"/>
    </source>
</evidence>
<gene>
    <name evidence="12" type="ORF">SPAPADRAFT_143324</name>
</gene>
<feature type="domain" description="VTT" evidence="11">
    <location>
        <begin position="116"/>
        <end position="232"/>
    </location>
</feature>
<dbReference type="OrthoDB" id="166803at2759"/>
<dbReference type="AlphaFoldDB" id="G3AU50"/>
<dbReference type="KEGG" id="spaa:SPAPADRAFT_143324"/>
<evidence type="ECO:0000256" key="6">
    <source>
        <dbReference type="ARBA" id="ARBA00022692"/>
    </source>
</evidence>
<accession>G3AU50</accession>
<feature type="transmembrane region" description="Helical" evidence="10">
    <location>
        <begin position="57"/>
        <end position="78"/>
    </location>
</feature>
<evidence type="ECO:0000256" key="7">
    <source>
        <dbReference type="ARBA" id="ARBA00022989"/>
    </source>
</evidence>
<dbReference type="InterPro" id="IPR032816">
    <property type="entry name" value="VTT_dom"/>
</dbReference>
<evidence type="ECO:0000256" key="8">
    <source>
        <dbReference type="ARBA" id="ARBA00023034"/>
    </source>
</evidence>
<dbReference type="PANTHER" id="PTHR47549:SF1">
    <property type="entry name" value="GOLGI APPARATUS MEMBRANE PROTEIN TVP38"/>
    <property type="match status" value="1"/>
</dbReference>
<reference evidence="12 13" key="1">
    <citation type="journal article" date="2011" name="Proc. Natl. Acad. Sci. U.S.A.">
        <title>Comparative genomics of xylose-fermenting fungi for enhanced biofuel production.</title>
        <authorList>
            <person name="Wohlbach D.J."/>
            <person name="Kuo A."/>
            <person name="Sato T.K."/>
            <person name="Potts K.M."/>
            <person name="Salamov A.A."/>
            <person name="LaButti K.M."/>
            <person name="Sun H."/>
            <person name="Clum A."/>
            <person name="Pangilinan J.L."/>
            <person name="Lindquist E.A."/>
            <person name="Lucas S."/>
            <person name="Lapidus A."/>
            <person name="Jin M."/>
            <person name="Gunawan C."/>
            <person name="Balan V."/>
            <person name="Dale B.E."/>
            <person name="Jeffries T.W."/>
            <person name="Zinkel R."/>
            <person name="Barry K.W."/>
            <person name="Grigoriev I.V."/>
            <person name="Gasch A.P."/>
        </authorList>
    </citation>
    <scope>NUCLEOTIDE SEQUENCE [LARGE SCALE GENOMIC DNA]</scope>
    <source>
        <strain evidence="13">NRRL Y-27907 / 11-Y1</strain>
    </source>
</reference>
<organism evidence="13">
    <name type="scientific">Spathaspora passalidarum (strain NRRL Y-27907 / 11-Y1)</name>
    <dbReference type="NCBI Taxonomy" id="619300"/>
    <lineage>
        <taxon>Eukaryota</taxon>
        <taxon>Fungi</taxon>
        <taxon>Dikarya</taxon>
        <taxon>Ascomycota</taxon>
        <taxon>Saccharomycotina</taxon>
        <taxon>Pichiomycetes</taxon>
        <taxon>Debaryomycetaceae</taxon>
        <taxon>Spathaspora</taxon>
    </lineage>
</organism>
<keyword evidence="8" id="KW-0333">Golgi apparatus</keyword>
<dbReference type="Pfam" id="PF09335">
    <property type="entry name" value="VTT_dom"/>
    <property type="match status" value="1"/>
</dbReference>
<evidence type="ECO:0000256" key="2">
    <source>
        <dbReference type="ARBA" id="ARBA00004653"/>
    </source>
</evidence>
<keyword evidence="7 10" id="KW-1133">Transmembrane helix</keyword>
<dbReference type="GeneID" id="18870535"/>